<dbReference type="InterPro" id="IPR026960">
    <property type="entry name" value="RVT-Znf"/>
</dbReference>
<dbReference type="Pfam" id="PF13966">
    <property type="entry name" value="zf-RVT"/>
    <property type="match status" value="1"/>
</dbReference>
<feature type="domain" description="Reverse transcriptase zinc-binding" evidence="2">
    <location>
        <begin position="8"/>
        <end position="64"/>
    </location>
</feature>
<evidence type="ECO:0000259" key="1">
    <source>
        <dbReference type="Pfam" id="PF13456"/>
    </source>
</evidence>
<dbReference type="Proteomes" id="UP000593577">
    <property type="component" value="Unassembled WGS sequence"/>
</dbReference>
<sequence>MIRSSLNVASKIKTTLWKMAIGYLPTLSNLQVRRIAAVSCCPICRADEESIKHVFQECLFTRQILQDLKVASSPFNGERDALTIINKLKSPEEDKSTISVLIKEIKERVRWFALIDFRYVPRKANEAAHILVEEGRRHASPRFWIEEAPIEVEAKVA</sequence>
<gene>
    <name evidence="3" type="ORF">Goari_022506</name>
</gene>
<dbReference type="GO" id="GO:0004523">
    <property type="term" value="F:RNA-DNA hybrid ribonuclease activity"/>
    <property type="evidence" value="ECO:0007669"/>
    <property type="project" value="InterPro"/>
</dbReference>
<dbReference type="Pfam" id="PF13456">
    <property type="entry name" value="RVT_3"/>
    <property type="match status" value="1"/>
</dbReference>
<comment type="caution">
    <text evidence="3">The sequence shown here is derived from an EMBL/GenBank/DDBJ whole genome shotgun (WGS) entry which is preliminary data.</text>
</comment>
<organism evidence="3 4">
    <name type="scientific">Gossypium aridum</name>
    <name type="common">American cotton</name>
    <name type="synonym">Erioxylum aridum</name>
    <dbReference type="NCBI Taxonomy" id="34290"/>
    <lineage>
        <taxon>Eukaryota</taxon>
        <taxon>Viridiplantae</taxon>
        <taxon>Streptophyta</taxon>
        <taxon>Embryophyta</taxon>
        <taxon>Tracheophyta</taxon>
        <taxon>Spermatophyta</taxon>
        <taxon>Magnoliopsida</taxon>
        <taxon>eudicotyledons</taxon>
        <taxon>Gunneridae</taxon>
        <taxon>Pentapetalae</taxon>
        <taxon>rosids</taxon>
        <taxon>malvids</taxon>
        <taxon>Malvales</taxon>
        <taxon>Malvaceae</taxon>
        <taxon>Malvoideae</taxon>
        <taxon>Gossypium</taxon>
    </lineage>
</organism>
<evidence type="ECO:0000313" key="3">
    <source>
        <dbReference type="EMBL" id="MBA0702331.1"/>
    </source>
</evidence>
<dbReference type="GO" id="GO:0003676">
    <property type="term" value="F:nucleic acid binding"/>
    <property type="evidence" value="ECO:0007669"/>
    <property type="project" value="InterPro"/>
</dbReference>
<dbReference type="InterPro" id="IPR002156">
    <property type="entry name" value="RNaseH_domain"/>
</dbReference>
<accession>A0A7J8YRX8</accession>
<keyword evidence="4" id="KW-1185">Reference proteome</keyword>
<dbReference type="AlphaFoldDB" id="A0A7J8YRX8"/>
<name>A0A7J8YRX8_GOSAI</name>
<protein>
    <recommendedName>
        <fullName evidence="5">Reverse transcriptase zinc-binding domain-containing protein</fullName>
    </recommendedName>
</protein>
<proteinExistence type="predicted"/>
<evidence type="ECO:0000313" key="4">
    <source>
        <dbReference type="Proteomes" id="UP000593577"/>
    </source>
</evidence>
<evidence type="ECO:0000259" key="2">
    <source>
        <dbReference type="Pfam" id="PF13966"/>
    </source>
</evidence>
<feature type="domain" description="RNase H type-1" evidence="1">
    <location>
        <begin position="78"/>
        <end position="134"/>
    </location>
</feature>
<evidence type="ECO:0008006" key="5">
    <source>
        <dbReference type="Google" id="ProtNLM"/>
    </source>
</evidence>
<reference evidence="3 4" key="1">
    <citation type="journal article" date="2019" name="Genome Biol. Evol.">
        <title>Insights into the evolution of the New World diploid cottons (Gossypium, subgenus Houzingenia) based on genome sequencing.</title>
        <authorList>
            <person name="Grover C.E."/>
            <person name="Arick M.A. 2nd"/>
            <person name="Thrash A."/>
            <person name="Conover J.L."/>
            <person name="Sanders W.S."/>
            <person name="Peterson D.G."/>
            <person name="Frelichowski J.E."/>
            <person name="Scheffler J.A."/>
            <person name="Scheffler B.E."/>
            <person name="Wendel J.F."/>
        </authorList>
    </citation>
    <scope>NUCLEOTIDE SEQUENCE [LARGE SCALE GENOMIC DNA]</scope>
    <source>
        <strain evidence="3">185</strain>
        <tissue evidence="3">Leaf</tissue>
    </source>
</reference>
<dbReference type="EMBL" id="JABFAA010350645">
    <property type="protein sequence ID" value="MBA0702331.1"/>
    <property type="molecule type" value="Genomic_DNA"/>
</dbReference>